<keyword evidence="13" id="KW-1185">Reference proteome</keyword>
<protein>
    <submittedName>
        <fullName evidence="12">Rod shape-determining protein RodA</fullName>
    </submittedName>
</protein>
<dbReference type="InterPro" id="IPR018365">
    <property type="entry name" value="Cell_cycle_FtsW-rel_CS"/>
</dbReference>
<keyword evidence="5 11" id="KW-0812">Transmembrane</keyword>
<evidence type="ECO:0000256" key="7">
    <source>
        <dbReference type="ARBA" id="ARBA00022984"/>
    </source>
</evidence>
<dbReference type="InterPro" id="IPR011923">
    <property type="entry name" value="RodA/MrdB"/>
</dbReference>
<keyword evidence="8 11" id="KW-1133">Transmembrane helix</keyword>
<evidence type="ECO:0000256" key="5">
    <source>
        <dbReference type="ARBA" id="ARBA00022692"/>
    </source>
</evidence>
<keyword evidence="4" id="KW-0808">Transferase</keyword>
<comment type="subcellular location">
    <subcellularLocation>
        <location evidence="1">Membrane</location>
        <topology evidence="1">Multi-pass membrane protein</topology>
    </subcellularLocation>
</comment>
<evidence type="ECO:0000256" key="8">
    <source>
        <dbReference type="ARBA" id="ARBA00022989"/>
    </source>
</evidence>
<keyword evidence="2" id="KW-1003">Cell membrane</keyword>
<evidence type="ECO:0000256" key="9">
    <source>
        <dbReference type="ARBA" id="ARBA00023136"/>
    </source>
</evidence>
<dbReference type="InterPro" id="IPR001182">
    <property type="entry name" value="FtsW/RodA"/>
</dbReference>
<dbReference type="GO" id="GO:0008360">
    <property type="term" value="P:regulation of cell shape"/>
    <property type="evidence" value="ECO:0007669"/>
    <property type="project" value="UniProtKB-KW"/>
</dbReference>
<evidence type="ECO:0000256" key="11">
    <source>
        <dbReference type="SAM" id="Phobius"/>
    </source>
</evidence>
<keyword evidence="7" id="KW-0573">Peptidoglycan synthesis</keyword>
<evidence type="ECO:0000256" key="10">
    <source>
        <dbReference type="ARBA" id="ARBA00023316"/>
    </source>
</evidence>
<evidence type="ECO:0000256" key="4">
    <source>
        <dbReference type="ARBA" id="ARBA00022679"/>
    </source>
</evidence>
<feature type="transmembrane region" description="Helical" evidence="11">
    <location>
        <begin position="270"/>
        <end position="287"/>
    </location>
</feature>
<keyword evidence="10" id="KW-0961">Cell wall biogenesis/degradation</keyword>
<name>A0A4U9RPQ3_HATHI</name>
<feature type="transmembrane region" description="Helical" evidence="11">
    <location>
        <begin position="20"/>
        <end position="38"/>
    </location>
</feature>
<keyword evidence="3" id="KW-0328">Glycosyltransferase</keyword>
<dbReference type="NCBIfam" id="TIGR02210">
    <property type="entry name" value="rodA_shape"/>
    <property type="match status" value="1"/>
</dbReference>
<proteinExistence type="predicted"/>
<feature type="transmembrane region" description="Helical" evidence="11">
    <location>
        <begin position="299"/>
        <end position="317"/>
    </location>
</feature>
<dbReference type="GO" id="GO:0051301">
    <property type="term" value="P:cell division"/>
    <property type="evidence" value="ECO:0007669"/>
    <property type="project" value="InterPro"/>
</dbReference>
<dbReference type="Proteomes" id="UP000308489">
    <property type="component" value="Chromosome 1"/>
</dbReference>
<evidence type="ECO:0000256" key="2">
    <source>
        <dbReference type="ARBA" id="ARBA00022475"/>
    </source>
</evidence>
<evidence type="ECO:0000256" key="3">
    <source>
        <dbReference type="ARBA" id="ARBA00022676"/>
    </source>
</evidence>
<keyword evidence="6" id="KW-0133">Cell shape</keyword>
<dbReference type="GO" id="GO:0071555">
    <property type="term" value="P:cell wall organization"/>
    <property type="evidence" value="ECO:0007669"/>
    <property type="project" value="UniProtKB-KW"/>
</dbReference>
<dbReference type="GO" id="GO:0032153">
    <property type="term" value="C:cell division site"/>
    <property type="evidence" value="ECO:0007669"/>
    <property type="project" value="TreeGrafter"/>
</dbReference>
<dbReference type="GO" id="GO:0016757">
    <property type="term" value="F:glycosyltransferase activity"/>
    <property type="evidence" value="ECO:0007669"/>
    <property type="project" value="UniProtKB-KW"/>
</dbReference>
<dbReference type="GO" id="GO:0005886">
    <property type="term" value="C:plasma membrane"/>
    <property type="evidence" value="ECO:0007669"/>
    <property type="project" value="TreeGrafter"/>
</dbReference>
<dbReference type="PANTHER" id="PTHR30474">
    <property type="entry name" value="CELL CYCLE PROTEIN"/>
    <property type="match status" value="1"/>
</dbReference>
<feature type="transmembrane region" description="Helical" evidence="11">
    <location>
        <begin position="139"/>
        <end position="155"/>
    </location>
</feature>
<feature type="transmembrane region" description="Helical" evidence="11">
    <location>
        <begin position="74"/>
        <end position="94"/>
    </location>
</feature>
<dbReference type="GO" id="GO:0015648">
    <property type="term" value="F:lipid-linked peptidoglycan transporter activity"/>
    <property type="evidence" value="ECO:0007669"/>
    <property type="project" value="TreeGrafter"/>
</dbReference>
<gene>
    <name evidence="12" type="primary">rodA</name>
    <name evidence="12" type="ORF">NCTC503_01685</name>
</gene>
<evidence type="ECO:0000256" key="6">
    <source>
        <dbReference type="ARBA" id="ARBA00022960"/>
    </source>
</evidence>
<dbReference type="PROSITE" id="PS00428">
    <property type="entry name" value="FTSW_RODA_SPOVE"/>
    <property type="match status" value="1"/>
</dbReference>
<accession>A0A4U9RPQ3</accession>
<feature type="transmembrane region" description="Helical" evidence="11">
    <location>
        <begin position="47"/>
        <end position="68"/>
    </location>
</feature>
<dbReference type="Pfam" id="PF01098">
    <property type="entry name" value="FTSW_RODA_SPOVE"/>
    <property type="match status" value="1"/>
</dbReference>
<dbReference type="AlphaFoldDB" id="A0A4U9RPQ3"/>
<feature type="transmembrane region" description="Helical" evidence="11">
    <location>
        <begin position="182"/>
        <end position="201"/>
    </location>
</feature>
<dbReference type="KEGG" id="hhw:NCTC503_01685"/>
<dbReference type="OrthoDB" id="9812661at2"/>
<dbReference type="PANTHER" id="PTHR30474:SF1">
    <property type="entry name" value="PEPTIDOGLYCAN GLYCOSYLTRANSFERASE MRDB"/>
    <property type="match status" value="1"/>
</dbReference>
<keyword evidence="9 11" id="KW-0472">Membrane</keyword>
<feature type="transmembrane region" description="Helical" evidence="11">
    <location>
        <begin position="161"/>
        <end position="177"/>
    </location>
</feature>
<evidence type="ECO:0000256" key="1">
    <source>
        <dbReference type="ARBA" id="ARBA00004141"/>
    </source>
</evidence>
<sequence>MFERLKMNSRLWKELDYTMLITSILIVLYGVISIYSIVGTLNAKKQLIWLILSLIITYIILHFDYRVLNNYIPIFYWGSIILLILNNYVLGSVVNGARGWIKLGPINIQSAEVAKLALTLMLAKKLDEMDGEINDIKNFFILTGYALIPMILIVVQPDMGMTMVCFFIVLGIFYAAGLNSKVILGGLISLVLLITMVWNSSLMPNYWKGRLSSFINPEKYESTYGHQIIQSQTAIGSGQVLGTGFLKGKQLKFVPEAHTDSISAVIGEQWGFIGMLVLLGLYGVLFYRIIKISITSKDIFGSMICVGIVSYFMFAIIENLGMNIGIMPVTGITLPLVSYGGSSLLTNYISLALVLNVGMRKKKINF</sequence>
<dbReference type="RefSeq" id="WP_138210312.1">
    <property type="nucleotide sequence ID" value="NZ_CBCRUQ010000005.1"/>
</dbReference>
<organism evidence="12 13">
    <name type="scientific">Hathewaya histolytica</name>
    <name type="common">Clostridium histolyticum</name>
    <dbReference type="NCBI Taxonomy" id="1498"/>
    <lineage>
        <taxon>Bacteria</taxon>
        <taxon>Bacillati</taxon>
        <taxon>Bacillota</taxon>
        <taxon>Clostridia</taxon>
        <taxon>Eubacteriales</taxon>
        <taxon>Clostridiaceae</taxon>
        <taxon>Hathewaya</taxon>
    </lineage>
</organism>
<dbReference type="EMBL" id="LR590481">
    <property type="protein sequence ID" value="VTQ90860.1"/>
    <property type="molecule type" value="Genomic_DNA"/>
</dbReference>
<dbReference type="GO" id="GO:0009252">
    <property type="term" value="P:peptidoglycan biosynthetic process"/>
    <property type="evidence" value="ECO:0007669"/>
    <property type="project" value="UniProtKB-KW"/>
</dbReference>
<evidence type="ECO:0000313" key="12">
    <source>
        <dbReference type="EMBL" id="VTQ90860.1"/>
    </source>
</evidence>
<reference evidence="12 13" key="1">
    <citation type="submission" date="2019-05" db="EMBL/GenBank/DDBJ databases">
        <authorList>
            <consortium name="Pathogen Informatics"/>
        </authorList>
    </citation>
    <scope>NUCLEOTIDE SEQUENCE [LARGE SCALE GENOMIC DNA]</scope>
    <source>
        <strain evidence="12 13">NCTC503</strain>
    </source>
</reference>
<evidence type="ECO:0000313" key="13">
    <source>
        <dbReference type="Proteomes" id="UP000308489"/>
    </source>
</evidence>
<feature type="transmembrane region" description="Helical" evidence="11">
    <location>
        <begin position="337"/>
        <end position="358"/>
    </location>
</feature>